<dbReference type="Proteomes" id="UP000612899">
    <property type="component" value="Unassembled WGS sequence"/>
</dbReference>
<reference evidence="1" key="1">
    <citation type="submission" date="2021-01" db="EMBL/GenBank/DDBJ databases">
        <title>Whole genome shotgun sequence of Rhizocola hellebori NBRC 109834.</title>
        <authorList>
            <person name="Komaki H."/>
            <person name="Tamura T."/>
        </authorList>
    </citation>
    <scope>NUCLEOTIDE SEQUENCE</scope>
    <source>
        <strain evidence="1">NBRC 109834</strain>
    </source>
</reference>
<organism evidence="1 2">
    <name type="scientific">Rhizocola hellebori</name>
    <dbReference type="NCBI Taxonomy" id="1392758"/>
    <lineage>
        <taxon>Bacteria</taxon>
        <taxon>Bacillati</taxon>
        <taxon>Actinomycetota</taxon>
        <taxon>Actinomycetes</taxon>
        <taxon>Micromonosporales</taxon>
        <taxon>Micromonosporaceae</taxon>
        <taxon>Rhizocola</taxon>
    </lineage>
</organism>
<evidence type="ECO:0000313" key="2">
    <source>
        <dbReference type="Proteomes" id="UP000612899"/>
    </source>
</evidence>
<proteinExistence type="predicted"/>
<keyword evidence="2" id="KW-1185">Reference proteome</keyword>
<dbReference type="GO" id="GO:0008237">
    <property type="term" value="F:metallopeptidase activity"/>
    <property type="evidence" value="ECO:0007669"/>
    <property type="project" value="InterPro"/>
</dbReference>
<evidence type="ECO:0008006" key="3">
    <source>
        <dbReference type="Google" id="ProtNLM"/>
    </source>
</evidence>
<comment type="caution">
    <text evidence="1">The sequence shown here is derived from an EMBL/GenBank/DDBJ whole genome shotgun (WGS) entry which is preliminary data.</text>
</comment>
<accession>A0A8J3VJ65</accession>
<evidence type="ECO:0000313" key="1">
    <source>
        <dbReference type="EMBL" id="GIH07766.1"/>
    </source>
</evidence>
<protein>
    <recommendedName>
        <fullName evidence="3">Cadherin domain-containing protein</fullName>
    </recommendedName>
</protein>
<name>A0A8J3VJ65_9ACTN</name>
<gene>
    <name evidence="1" type="ORF">Rhe02_58330</name>
</gene>
<sequence>MAVTHSRWTEWGARDIHLMPGMISPRLDELLYVTDSDDGEFQASRAEPANGYTIKFTAGFTGAPNAHGIKVDPDSGEVTVLQGWETAPEPRLRTFIVTATATRDGGTATSYLRIYVHASTSFLWLSPSSLTVRQNAKNMRFSVLARFDDAVVGDISNWSPLNAPTSGELDFVRHISTNDPVLQWGPREGDSPSVIHVDPVTGDITNEGDPDAQVKVEVFYNLGNPLASAMVRGAPSWDTGVNLKFIKGNGGFASMFRDDMHNVLFLPEGFVDDAGGADRKLFDEYVSKIITTLTTNPHTRPFDLLAHKFNFFSAWVPSPEKGCTFLSEVYPREMVSGHRRGRNLELPRPPATPLPDSLGLPELIFTVGPPNLRHDPPGSPAGTDASGRVHNWQTLYGPVPTEARTADSYDTWLSRNDRTLVNERNTAFHIAIGYRPRIDRASMPSIDISAHPLRLHDDDLDKFLLHLRDDKGTPLSDEEMSPWAEGGKDEAMIVLLCRTNRNAGANVIRGTTGTTARYLCITLDDLSTVDYDERTDGNGCDLVPDPVPKDVGLGAWGTIAHELAHPFTLDDEYGGRVGVLSAKDLKDVKASNNVQERAALENASQQLVPKDVKWRWPRLHQAGVLADPSDDESAVRPVPGSTDRFLLTMAKGHGKAFADPEVDIVKLRKPHLTPKPKYSDRLRVVDVQGDQLTVVLVAGSQLDPTDFGGGDLVVAPVRGPDPDLQNDQLGDDLELMHKVVFDRINDTHNPLNAEADAAHNRACGAEPKTPTPASNFAPGTRPARPKLSYRLVGLYEGGHVLNCGVYHPTGQCMMNETTTFDAASKKRSITPFCSVCRYALVDEIDPHAHGVIDDEFYWDYPQ</sequence>
<dbReference type="Gene3D" id="3.40.390.10">
    <property type="entry name" value="Collagenase (Catalytic Domain)"/>
    <property type="match status" value="2"/>
</dbReference>
<dbReference type="EMBL" id="BONY01000040">
    <property type="protein sequence ID" value="GIH07766.1"/>
    <property type="molecule type" value="Genomic_DNA"/>
</dbReference>
<dbReference type="AlphaFoldDB" id="A0A8J3VJ65"/>
<dbReference type="InterPro" id="IPR024079">
    <property type="entry name" value="MetalloPept_cat_dom_sf"/>
</dbReference>